<dbReference type="InterPro" id="IPR014757">
    <property type="entry name" value="Tscrpt_reg_IclR_C"/>
</dbReference>
<dbReference type="Pfam" id="PF01614">
    <property type="entry name" value="IclR_C"/>
    <property type="match status" value="1"/>
</dbReference>
<dbReference type="SUPFAM" id="SSF46785">
    <property type="entry name" value="Winged helix' DNA-binding domain"/>
    <property type="match status" value="1"/>
</dbReference>
<proteinExistence type="predicted"/>
<dbReference type="PROSITE" id="PS51077">
    <property type="entry name" value="HTH_ICLR"/>
    <property type="match status" value="1"/>
</dbReference>
<dbReference type="EMBL" id="BAAAYR010000001">
    <property type="protein sequence ID" value="GAA3552375.1"/>
    <property type="molecule type" value="Genomic_DNA"/>
</dbReference>
<evidence type="ECO:0000259" key="5">
    <source>
        <dbReference type="PROSITE" id="PS51078"/>
    </source>
</evidence>
<dbReference type="PROSITE" id="PS51078">
    <property type="entry name" value="ICLR_ED"/>
    <property type="match status" value="1"/>
</dbReference>
<dbReference type="InterPro" id="IPR050707">
    <property type="entry name" value="HTH_MetabolicPath_Reg"/>
</dbReference>
<gene>
    <name evidence="6" type="ORF">GCM10022197_04240</name>
</gene>
<dbReference type="SUPFAM" id="SSF55781">
    <property type="entry name" value="GAF domain-like"/>
    <property type="match status" value="1"/>
</dbReference>
<dbReference type="InterPro" id="IPR036388">
    <property type="entry name" value="WH-like_DNA-bd_sf"/>
</dbReference>
<sequence length="280" mass="30135">MSVDPRARLACPPTSYGRPVVAEAYAVEPVVEPDVPSPAAYRAGMLLSLMGRSREALTITQISAQLGLPKSSVSNLLTSLGAADMVRRGPRGWHLAYRVLELSHSMLISASMVTEFRRTVAGLPLLSGETTLLAVLDGLDVVYVARNDGSQPVRFVNETGSRTPAVVTALGKAMLAALEPDELEARLDRVTRLPRPTERSHRTTAALRADLAAIRERGFSVDDEQGVTGVICLGVAVTVDPTPTAVSVTMISRRATPEYRPRLVGELRTLALNLFRADQL</sequence>
<dbReference type="Pfam" id="PF09339">
    <property type="entry name" value="HTH_IclR"/>
    <property type="match status" value="1"/>
</dbReference>
<evidence type="ECO:0000259" key="4">
    <source>
        <dbReference type="PROSITE" id="PS51077"/>
    </source>
</evidence>
<dbReference type="InterPro" id="IPR029016">
    <property type="entry name" value="GAF-like_dom_sf"/>
</dbReference>
<dbReference type="SMART" id="SM00346">
    <property type="entry name" value="HTH_ICLR"/>
    <property type="match status" value="1"/>
</dbReference>
<keyword evidence="7" id="KW-1185">Reference proteome</keyword>
<dbReference type="Proteomes" id="UP001500767">
    <property type="component" value="Unassembled WGS sequence"/>
</dbReference>
<dbReference type="RefSeq" id="WP_204912455.1">
    <property type="nucleotide sequence ID" value="NZ_BAAAYR010000001.1"/>
</dbReference>
<dbReference type="InterPro" id="IPR036390">
    <property type="entry name" value="WH_DNA-bd_sf"/>
</dbReference>
<evidence type="ECO:0000256" key="3">
    <source>
        <dbReference type="ARBA" id="ARBA00023163"/>
    </source>
</evidence>
<evidence type="ECO:0000256" key="1">
    <source>
        <dbReference type="ARBA" id="ARBA00023015"/>
    </source>
</evidence>
<dbReference type="PANTHER" id="PTHR30136:SF24">
    <property type="entry name" value="HTH-TYPE TRANSCRIPTIONAL REPRESSOR ALLR"/>
    <property type="match status" value="1"/>
</dbReference>
<protein>
    <submittedName>
        <fullName evidence="6">IclR family transcriptional regulator</fullName>
    </submittedName>
</protein>
<name>A0ABP6WNQ6_9ACTN</name>
<keyword evidence="3" id="KW-0804">Transcription</keyword>
<feature type="domain" description="IclR-ED" evidence="5">
    <location>
        <begin position="98"/>
        <end position="280"/>
    </location>
</feature>
<comment type="caution">
    <text evidence="6">The sequence shown here is derived from an EMBL/GenBank/DDBJ whole genome shotgun (WGS) entry which is preliminary data.</text>
</comment>
<evidence type="ECO:0000256" key="2">
    <source>
        <dbReference type="ARBA" id="ARBA00023125"/>
    </source>
</evidence>
<dbReference type="InterPro" id="IPR005471">
    <property type="entry name" value="Tscrpt_reg_IclR_N"/>
</dbReference>
<feature type="domain" description="HTH iclR-type" evidence="4">
    <location>
        <begin position="37"/>
        <end position="97"/>
    </location>
</feature>
<evidence type="ECO:0000313" key="7">
    <source>
        <dbReference type="Proteomes" id="UP001500767"/>
    </source>
</evidence>
<evidence type="ECO:0000313" key="6">
    <source>
        <dbReference type="EMBL" id="GAA3552375.1"/>
    </source>
</evidence>
<keyword evidence="2" id="KW-0238">DNA-binding</keyword>
<organism evidence="6 7">
    <name type="scientific">Microlunatus spumicola</name>
    <dbReference type="NCBI Taxonomy" id="81499"/>
    <lineage>
        <taxon>Bacteria</taxon>
        <taxon>Bacillati</taxon>
        <taxon>Actinomycetota</taxon>
        <taxon>Actinomycetes</taxon>
        <taxon>Propionibacteriales</taxon>
        <taxon>Propionibacteriaceae</taxon>
        <taxon>Microlunatus</taxon>
    </lineage>
</organism>
<accession>A0ABP6WNQ6</accession>
<reference evidence="7" key="1">
    <citation type="journal article" date="2019" name="Int. J. Syst. Evol. Microbiol.">
        <title>The Global Catalogue of Microorganisms (GCM) 10K type strain sequencing project: providing services to taxonomists for standard genome sequencing and annotation.</title>
        <authorList>
            <consortium name="The Broad Institute Genomics Platform"/>
            <consortium name="The Broad Institute Genome Sequencing Center for Infectious Disease"/>
            <person name="Wu L."/>
            <person name="Ma J."/>
        </authorList>
    </citation>
    <scope>NUCLEOTIDE SEQUENCE [LARGE SCALE GENOMIC DNA]</scope>
    <source>
        <strain evidence="7">JCM 16540</strain>
    </source>
</reference>
<keyword evidence="1" id="KW-0805">Transcription regulation</keyword>
<dbReference type="PANTHER" id="PTHR30136">
    <property type="entry name" value="HELIX-TURN-HELIX TRANSCRIPTIONAL REGULATOR, ICLR FAMILY"/>
    <property type="match status" value="1"/>
</dbReference>
<dbReference type="Gene3D" id="1.10.10.10">
    <property type="entry name" value="Winged helix-like DNA-binding domain superfamily/Winged helix DNA-binding domain"/>
    <property type="match status" value="1"/>
</dbReference>
<dbReference type="Gene3D" id="3.30.450.40">
    <property type="match status" value="1"/>
</dbReference>